<reference evidence="2" key="1">
    <citation type="submission" date="2022-02" db="EMBL/GenBank/DDBJ databases">
        <authorList>
            <person name="Henning P.M."/>
            <person name="McCubbin A.G."/>
            <person name="Shore J.S."/>
        </authorList>
    </citation>
    <scope>NUCLEOTIDE SEQUENCE</scope>
    <source>
        <strain evidence="2">F60SS</strain>
        <tissue evidence="2">Leaves</tissue>
    </source>
</reference>
<evidence type="ECO:0000256" key="1">
    <source>
        <dbReference type="SAM" id="MobiDB-lite"/>
    </source>
</evidence>
<organism evidence="2 4">
    <name type="scientific">Turnera subulata</name>
    <dbReference type="NCBI Taxonomy" id="218843"/>
    <lineage>
        <taxon>Eukaryota</taxon>
        <taxon>Viridiplantae</taxon>
        <taxon>Streptophyta</taxon>
        <taxon>Embryophyta</taxon>
        <taxon>Tracheophyta</taxon>
        <taxon>Spermatophyta</taxon>
        <taxon>Magnoliopsida</taxon>
        <taxon>eudicotyledons</taxon>
        <taxon>Gunneridae</taxon>
        <taxon>Pentapetalae</taxon>
        <taxon>rosids</taxon>
        <taxon>fabids</taxon>
        <taxon>Malpighiales</taxon>
        <taxon>Passifloraceae</taxon>
        <taxon>Turnera</taxon>
    </lineage>
</organism>
<dbReference type="EMBL" id="JAKUCV010005020">
    <property type="protein sequence ID" value="KAJ4833038.1"/>
    <property type="molecule type" value="Genomic_DNA"/>
</dbReference>
<feature type="compositionally biased region" description="Acidic residues" evidence="1">
    <location>
        <begin position="147"/>
        <end position="158"/>
    </location>
</feature>
<dbReference type="PANTHER" id="PTHR36792:SF15">
    <property type="entry name" value="SEL1 REPEAT-CONTAINING PROTEIN"/>
    <property type="match status" value="1"/>
</dbReference>
<name>A0A9Q0J964_9ROSI</name>
<evidence type="ECO:0000313" key="4">
    <source>
        <dbReference type="Proteomes" id="UP001141552"/>
    </source>
</evidence>
<reference evidence="2" key="2">
    <citation type="journal article" date="2023" name="Plants (Basel)">
        <title>Annotation of the Turnera subulata (Passifloraceae) Draft Genome Reveals the S-Locus Evolved after the Divergence of Turneroideae from Passifloroideae in a Stepwise Manner.</title>
        <authorList>
            <person name="Henning P.M."/>
            <person name="Roalson E.H."/>
            <person name="Mir W."/>
            <person name="McCubbin A.G."/>
            <person name="Shore J.S."/>
        </authorList>
    </citation>
    <scope>NUCLEOTIDE SEQUENCE</scope>
    <source>
        <strain evidence="2">F60SS</strain>
    </source>
</reference>
<dbReference type="EMBL" id="JAKUCV010000153">
    <property type="protein sequence ID" value="KAJ4851043.1"/>
    <property type="molecule type" value="Genomic_DNA"/>
</dbReference>
<dbReference type="SMART" id="SM00671">
    <property type="entry name" value="SEL1"/>
    <property type="match status" value="1"/>
</dbReference>
<dbReference type="PANTHER" id="PTHR36792">
    <property type="entry name" value="EXPRESSED PROTEIN"/>
    <property type="match status" value="1"/>
</dbReference>
<dbReference type="AlphaFoldDB" id="A0A9Q0J964"/>
<evidence type="ECO:0000313" key="2">
    <source>
        <dbReference type="EMBL" id="KAJ4833038.1"/>
    </source>
</evidence>
<dbReference type="Proteomes" id="UP001141552">
    <property type="component" value="Unassembled WGS sequence"/>
</dbReference>
<sequence length="166" mass="18224">MGKTLLPSSTATLQCVAKIIPSSRKPRHKKSALPTKTTVSLKASESRAESERVRKMEEASLVLDGKSRVPLSHVVSDCVKRWFQDTLREAKAGDVAMQVLVAQMYQNGYGVAKDAQKGNAWFNKASKHRPSAWAVRDKPPGYNASDSDSDELTSEPDSDEAKAYKT</sequence>
<dbReference type="Gene3D" id="1.25.40.10">
    <property type="entry name" value="Tetratricopeptide repeat domain"/>
    <property type="match status" value="1"/>
</dbReference>
<dbReference type="OrthoDB" id="2384430at2759"/>
<gene>
    <name evidence="2" type="ORF">Tsubulata_041083</name>
    <name evidence="3" type="ORF">Tsubulata_051178</name>
</gene>
<feature type="region of interest" description="Disordered" evidence="1">
    <location>
        <begin position="22"/>
        <end position="52"/>
    </location>
</feature>
<dbReference type="InterPro" id="IPR006597">
    <property type="entry name" value="Sel1-like"/>
</dbReference>
<evidence type="ECO:0000313" key="3">
    <source>
        <dbReference type="EMBL" id="KAJ4851043.1"/>
    </source>
</evidence>
<keyword evidence="4" id="KW-1185">Reference proteome</keyword>
<feature type="compositionally biased region" description="Polar residues" evidence="1">
    <location>
        <begin position="34"/>
        <end position="43"/>
    </location>
</feature>
<accession>A0A9Q0J964</accession>
<dbReference type="InterPro" id="IPR011990">
    <property type="entry name" value="TPR-like_helical_dom_sf"/>
</dbReference>
<protein>
    <submittedName>
        <fullName evidence="2">Uncharacterized protein</fullName>
    </submittedName>
</protein>
<dbReference type="SUPFAM" id="SSF81901">
    <property type="entry name" value="HCP-like"/>
    <property type="match status" value="1"/>
</dbReference>
<proteinExistence type="predicted"/>
<comment type="caution">
    <text evidence="2">The sequence shown here is derived from an EMBL/GenBank/DDBJ whole genome shotgun (WGS) entry which is preliminary data.</text>
</comment>
<feature type="region of interest" description="Disordered" evidence="1">
    <location>
        <begin position="127"/>
        <end position="166"/>
    </location>
</feature>